<feature type="non-terminal residue" evidence="2">
    <location>
        <position position="284"/>
    </location>
</feature>
<keyword evidence="1" id="KW-1133">Transmembrane helix</keyword>
<keyword evidence="1" id="KW-0472">Membrane</keyword>
<name>A0A9W8HTC4_9FUNG</name>
<dbReference type="Proteomes" id="UP001140094">
    <property type="component" value="Unassembled WGS sequence"/>
</dbReference>
<keyword evidence="3" id="KW-1185">Reference proteome</keyword>
<feature type="transmembrane region" description="Helical" evidence="1">
    <location>
        <begin position="57"/>
        <end position="76"/>
    </location>
</feature>
<organism evidence="2 3">
    <name type="scientific">Coemansia guatemalensis</name>
    <dbReference type="NCBI Taxonomy" id="2761395"/>
    <lineage>
        <taxon>Eukaryota</taxon>
        <taxon>Fungi</taxon>
        <taxon>Fungi incertae sedis</taxon>
        <taxon>Zoopagomycota</taxon>
        <taxon>Kickxellomycotina</taxon>
        <taxon>Kickxellomycetes</taxon>
        <taxon>Kickxellales</taxon>
        <taxon>Kickxellaceae</taxon>
        <taxon>Coemansia</taxon>
    </lineage>
</organism>
<protein>
    <submittedName>
        <fullName evidence="2">Uncharacterized protein</fullName>
    </submittedName>
</protein>
<gene>
    <name evidence="2" type="ORF">H4R20_005125</name>
</gene>
<feature type="transmembrane region" description="Helical" evidence="1">
    <location>
        <begin position="111"/>
        <end position="129"/>
    </location>
</feature>
<proteinExistence type="predicted"/>
<comment type="caution">
    <text evidence="2">The sequence shown here is derived from an EMBL/GenBank/DDBJ whole genome shotgun (WGS) entry which is preliminary data.</text>
</comment>
<reference evidence="2" key="1">
    <citation type="submission" date="2022-07" db="EMBL/GenBank/DDBJ databases">
        <title>Phylogenomic reconstructions and comparative analyses of Kickxellomycotina fungi.</title>
        <authorList>
            <person name="Reynolds N.K."/>
            <person name="Stajich J.E."/>
            <person name="Barry K."/>
            <person name="Grigoriev I.V."/>
            <person name="Crous P."/>
            <person name="Smith M.E."/>
        </authorList>
    </citation>
    <scope>NUCLEOTIDE SEQUENCE</scope>
    <source>
        <strain evidence="2">NRRL 1565</strain>
    </source>
</reference>
<dbReference type="EMBL" id="JANBUO010001592">
    <property type="protein sequence ID" value="KAJ2797601.1"/>
    <property type="molecule type" value="Genomic_DNA"/>
</dbReference>
<evidence type="ECO:0000256" key="1">
    <source>
        <dbReference type="SAM" id="Phobius"/>
    </source>
</evidence>
<evidence type="ECO:0000313" key="2">
    <source>
        <dbReference type="EMBL" id="KAJ2797601.1"/>
    </source>
</evidence>
<accession>A0A9W8HTC4</accession>
<feature type="transmembrane region" description="Helical" evidence="1">
    <location>
        <begin position="141"/>
        <end position="163"/>
    </location>
</feature>
<sequence>DTSLRCILRPRYRRFSIKCSMRLLILLLPPPLVVRMVRRGPPVANILPVYRLLLWNIGWVCLTTDLSRIPIILLRIRVRHPTMTGDMRIEWMSLARILVAAMVLLRDIREAVAILRIGLLLPLLFAIDMEAALLVPAVHTIGLRVAVVATVLGLLTVVVVVVAEVAAMLIARLFLTAVVVALTSITTTRTKILRTNMITTARNLPLTMKNNRAGELKILSGPIVASCLLATLARDRHLLNGVPIMAGLDRPAQQTATPRWMRLRIFLTEMVPTLSMKIRFLLLL</sequence>
<keyword evidence="1" id="KW-0812">Transmembrane</keyword>
<dbReference type="AlphaFoldDB" id="A0A9W8HTC4"/>
<evidence type="ECO:0000313" key="3">
    <source>
        <dbReference type="Proteomes" id="UP001140094"/>
    </source>
</evidence>
<feature type="non-terminal residue" evidence="2">
    <location>
        <position position="1"/>
    </location>
</feature>
<feature type="transmembrane region" description="Helical" evidence="1">
    <location>
        <begin position="169"/>
        <end position="187"/>
    </location>
</feature>
<feature type="transmembrane region" description="Helical" evidence="1">
    <location>
        <begin position="21"/>
        <end position="37"/>
    </location>
</feature>